<dbReference type="GO" id="GO:0061631">
    <property type="term" value="F:ubiquitin conjugating enzyme activity"/>
    <property type="evidence" value="ECO:0007669"/>
    <property type="project" value="TreeGrafter"/>
</dbReference>
<dbReference type="GeneID" id="96007874"/>
<dbReference type="PANTHER" id="PTHR46116">
    <property type="entry name" value="(E3-INDEPENDENT) E2 UBIQUITIN-CONJUGATING ENZYME"/>
    <property type="match status" value="1"/>
</dbReference>
<evidence type="ECO:0000256" key="1">
    <source>
        <dbReference type="ARBA" id="ARBA00022679"/>
    </source>
</evidence>
<dbReference type="Gene3D" id="3.10.110.10">
    <property type="entry name" value="Ubiquitin Conjugating Enzyme"/>
    <property type="match status" value="1"/>
</dbReference>
<dbReference type="PANTHER" id="PTHR46116:SF15">
    <property type="entry name" value="(E3-INDEPENDENT) E2 UBIQUITIN-CONJUGATING ENZYME"/>
    <property type="match status" value="1"/>
</dbReference>
<evidence type="ECO:0000313" key="5">
    <source>
        <dbReference type="EMBL" id="KAL1585186.1"/>
    </source>
</evidence>
<keyword evidence="6" id="KW-1185">Reference proteome</keyword>
<sequence>MNRTLCTEDLVFRKNGDAHDVATVDRTNTDVDTHVPHPERHEVEPILINDSVPAAALKKFKIDGVPPQGTVYVRWVYKDRAELIAESELELLHRSLFIGDIVTRRAEDVMSGVVLNVHTNCSLRPMGRAVVNANNGTLLSLLPFSDSGDDLVRVEDRPPPLQDIPASELMYEESPSEDDLVIFKGWVGRVLTMTTALTIRLTDNSVVEVADDLCELLSDHPDVPRVGDIVKTKKGNLRTGLWKFGQYNPNTPPIGSVVSTRATTIEVAWLQARLVGARASPEPPRVLERAELESDSFHVYDRSRRPSTSSPELTVSNSEIETSISLRVRFRDLAAAEAKYTGSTHHGKVARIPRQETLGYDMNVYEIASVAATVDVQWQDLTVTRERAVDLLPDAAIDDAHAAWPGEIAHSLAMEQSAGLHKPGKVGVIQCVKPDERMAAVRWCSGAQIAYSKAEPDDKDPEAVAAAGGRELVQNLVGVADGETEELSLYDVECPGELNVRRGDIVLITSPEAYYRMTADDGTELWLGEVVDTWLDGRLLVRCGAEKEVRDVALRREEVFVAIRSDGTDGLEGLAGQAEGMEEDGEFSGSEEDDEWESETEDEEVLATYEDENGEAMDVDEVENGDWESADEDEMDEDVAEEPKDQAQAAPTEPSVPTEPTSDSTEAPAQYAILDTPVPADHHYATEPSTTAPTHLKRTQKEHKILSSPGSLPPGVYIRTWESRLDLFRALFVGPADTPYASAPFVIDIHLPTDYPHAPPRAFFHSWPGASALGGVGRVNPNLYEDGKICLSLLGTWEGDRGEGWSAAKSTLLQLVVSLLGLVLVPEPYFNEAGYEPLAGLESSKRPSALYNERTFLRASGFLIDAVEAVGSGGVLSGLEGLREEVRWLYTSHEGPGLLREALGRVEGILSRSEGEERVEPDGATAMSKGACIPLRRVRDRLRGLVDAADE</sequence>
<name>A0AB34KN79_9PEZI</name>
<accession>A0AB34KN79</accession>
<feature type="compositionally biased region" description="Acidic residues" evidence="3">
    <location>
        <begin position="580"/>
        <end position="640"/>
    </location>
</feature>
<feature type="compositionally biased region" description="Low complexity" evidence="3">
    <location>
        <begin position="651"/>
        <end position="666"/>
    </location>
</feature>
<reference evidence="5 6" key="1">
    <citation type="journal article" date="2020" name="Microbiol. Resour. Announc.">
        <title>Draft Genome Sequence of a Cladosporium Species Isolated from the Mesophotic Ascidian Didemnum maculosum.</title>
        <authorList>
            <person name="Gioti A."/>
            <person name="Siaperas R."/>
            <person name="Nikolaivits E."/>
            <person name="Le Goff G."/>
            <person name="Ouazzani J."/>
            <person name="Kotoulas G."/>
            <person name="Topakas E."/>
        </authorList>
    </citation>
    <scope>NUCLEOTIDE SEQUENCE [LARGE SCALE GENOMIC DNA]</scope>
    <source>
        <strain evidence="5 6">TM138-S3</strain>
    </source>
</reference>
<dbReference type="Pfam" id="PF23046">
    <property type="entry name" value="tSH3-B_UBE2O"/>
    <property type="match status" value="1"/>
</dbReference>
<dbReference type="Proteomes" id="UP000803884">
    <property type="component" value="Unassembled WGS sequence"/>
</dbReference>
<dbReference type="RefSeq" id="XP_069228292.1">
    <property type="nucleotide sequence ID" value="XM_069375036.1"/>
</dbReference>
<dbReference type="InterPro" id="IPR000608">
    <property type="entry name" value="UBC"/>
</dbReference>
<feature type="region of interest" description="Disordered" evidence="3">
    <location>
        <begin position="568"/>
        <end position="666"/>
    </location>
</feature>
<proteinExistence type="predicted"/>
<dbReference type="SUPFAM" id="SSF54495">
    <property type="entry name" value="UBC-like"/>
    <property type="match status" value="1"/>
</dbReference>
<feature type="region of interest" description="Disordered" evidence="3">
    <location>
        <begin position="680"/>
        <end position="709"/>
    </location>
</feature>
<keyword evidence="2" id="KW-0833">Ubl conjugation pathway</keyword>
<dbReference type="SMART" id="SM00212">
    <property type="entry name" value="UBCc"/>
    <property type="match status" value="1"/>
</dbReference>
<organism evidence="5 6">
    <name type="scientific">Cladosporium halotolerans</name>
    <dbReference type="NCBI Taxonomy" id="1052096"/>
    <lineage>
        <taxon>Eukaryota</taxon>
        <taxon>Fungi</taxon>
        <taxon>Dikarya</taxon>
        <taxon>Ascomycota</taxon>
        <taxon>Pezizomycotina</taxon>
        <taxon>Dothideomycetes</taxon>
        <taxon>Dothideomycetidae</taxon>
        <taxon>Cladosporiales</taxon>
        <taxon>Cladosporiaceae</taxon>
        <taxon>Cladosporium</taxon>
    </lineage>
</organism>
<dbReference type="InterPro" id="IPR016135">
    <property type="entry name" value="UBQ-conjugating_enzyme/RWD"/>
</dbReference>
<feature type="domain" description="UBC core" evidence="4">
    <location>
        <begin position="694"/>
        <end position="862"/>
    </location>
</feature>
<dbReference type="Pfam" id="PF00179">
    <property type="entry name" value="UQ_con"/>
    <property type="match status" value="1"/>
</dbReference>
<dbReference type="InterPro" id="IPR057735">
    <property type="entry name" value="UBE2O-like_tSH3-B"/>
</dbReference>
<evidence type="ECO:0000256" key="2">
    <source>
        <dbReference type="ARBA" id="ARBA00022786"/>
    </source>
</evidence>
<protein>
    <recommendedName>
        <fullName evidence="4">UBC core domain-containing protein</fullName>
    </recommendedName>
</protein>
<dbReference type="PROSITE" id="PS50127">
    <property type="entry name" value="UBC_2"/>
    <property type="match status" value="1"/>
</dbReference>
<dbReference type="AlphaFoldDB" id="A0AB34KN79"/>
<evidence type="ECO:0000313" key="6">
    <source>
        <dbReference type="Proteomes" id="UP000803884"/>
    </source>
</evidence>
<evidence type="ECO:0000256" key="3">
    <source>
        <dbReference type="SAM" id="MobiDB-lite"/>
    </source>
</evidence>
<keyword evidence="1" id="KW-0808">Transferase</keyword>
<dbReference type="EMBL" id="JAAQHG020000021">
    <property type="protein sequence ID" value="KAL1585186.1"/>
    <property type="molecule type" value="Genomic_DNA"/>
</dbReference>
<evidence type="ECO:0000259" key="4">
    <source>
        <dbReference type="PROSITE" id="PS50127"/>
    </source>
</evidence>
<comment type="caution">
    <text evidence="5">The sequence shown here is derived from an EMBL/GenBank/DDBJ whole genome shotgun (WGS) entry which is preliminary data.</text>
</comment>
<gene>
    <name evidence="5" type="ORF">WHR41_06431</name>
</gene>